<organism evidence="1 2">
    <name type="scientific">Rotaria magnacalcarata</name>
    <dbReference type="NCBI Taxonomy" id="392030"/>
    <lineage>
        <taxon>Eukaryota</taxon>
        <taxon>Metazoa</taxon>
        <taxon>Spiralia</taxon>
        <taxon>Gnathifera</taxon>
        <taxon>Rotifera</taxon>
        <taxon>Eurotatoria</taxon>
        <taxon>Bdelloidea</taxon>
        <taxon>Philodinida</taxon>
        <taxon>Philodinidae</taxon>
        <taxon>Rotaria</taxon>
    </lineage>
</organism>
<proteinExistence type="predicted"/>
<sequence>AILGILSRTDDGILEEIAHGKYKLKGHINFSTLPECYQDVASAILNSKFSYRLAYQHLQEQYNDIQENAKLDISSKLQLRLSAKP</sequence>
<protein>
    <submittedName>
        <fullName evidence="1">Uncharacterized protein</fullName>
    </submittedName>
</protein>
<evidence type="ECO:0000313" key="1">
    <source>
        <dbReference type="EMBL" id="CAF4467109.1"/>
    </source>
</evidence>
<reference evidence="1" key="1">
    <citation type="submission" date="2021-02" db="EMBL/GenBank/DDBJ databases">
        <authorList>
            <person name="Nowell W R."/>
        </authorList>
    </citation>
    <scope>NUCLEOTIDE SEQUENCE</scope>
</reference>
<dbReference type="EMBL" id="CAJOBI010073111">
    <property type="protein sequence ID" value="CAF4467109.1"/>
    <property type="molecule type" value="Genomic_DNA"/>
</dbReference>
<dbReference type="AlphaFoldDB" id="A0A8S2WYD7"/>
<dbReference type="Proteomes" id="UP000676336">
    <property type="component" value="Unassembled WGS sequence"/>
</dbReference>
<feature type="non-terminal residue" evidence="1">
    <location>
        <position position="85"/>
    </location>
</feature>
<gene>
    <name evidence="1" type="ORF">SMN809_LOCUS33413</name>
</gene>
<accession>A0A8S2WYD7</accession>
<comment type="caution">
    <text evidence="1">The sequence shown here is derived from an EMBL/GenBank/DDBJ whole genome shotgun (WGS) entry which is preliminary data.</text>
</comment>
<evidence type="ECO:0000313" key="2">
    <source>
        <dbReference type="Proteomes" id="UP000676336"/>
    </source>
</evidence>
<feature type="non-terminal residue" evidence="1">
    <location>
        <position position="1"/>
    </location>
</feature>
<name>A0A8S2WYD7_9BILA</name>